<protein>
    <recommendedName>
        <fullName evidence="4">DUF1295 domain-containing protein</fullName>
    </recommendedName>
</protein>
<dbReference type="PROSITE" id="PS50244">
    <property type="entry name" value="S5A_REDUCTASE"/>
    <property type="match status" value="1"/>
</dbReference>
<dbReference type="PANTHER" id="PTHR32251:SF17">
    <property type="entry name" value="STEROID 5-ALPHA REDUCTASE C-TERMINAL DOMAIN-CONTAINING PROTEIN"/>
    <property type="match status" value="1"/>
</dbReference>
<dbReference type="InterPro" id="IPR010721">
    <property type="entry name" value="UstE-like"/>
</dbReference>
<sequence>MSKPILEALIAIIAALLVAAVVAWAGSQGGLAVGGVPLFALGAVVAFVIQWVVFVPSYRAQTEKFYDITGSATYLTVVIGTLLLAGRLDARSLLLTLLVVVWAARLGTFLFRRIQKAGADTRFDDIKPSFVRFLMAWTLQGLWVFLTLSAALAAMTAASVPSFGVIGWMGLAVWLLGFGIEAVADAQKQAFRNDPANKGRFIQSGLWAWSRHPNYFGEITLWAGIALIALPALSGWQYVTLISPVFVYFLLTRVSGIPMLESRADERWGDEPPYQAYKARTPVLFPKPPRGED</sequence>
<comment type="caution">
    <text evidence="2">The sequence shown here is derived from an EMBL/GenBank/DDBJ whole genome shotgun (WGS) entry which is preliminary data.</text>
</comment>
<keyword evidence="1" id="KW-1133">Transmembrane helix</keyword>
<feature type="transmembrane region" description="Helical" evidence="1">
    <location>
        <begin position="163"/>
        <end position="184"/>
    </location>
</feature>
<dbReference type="PANTHER" id="PTHR32251">
    <property type="entry name" value="3-OXO-5-ALPHA-STEROID 4-DEHYDROGENASE"/>
    <property type="match status" value="1"/>
</dbReference>
<keyword evidence="1" id="KW-0812">Transmembrane</keyword>
<feature type="transmembrane region" description="Helical" evidence="1">
    <location>
        <begin position="92"/>
        <end position="112"/>
    </location>
</feature>
<keyword evidence="3" id="KW-1185">Reference proteome</keyword>
<organism evidence="2 3">
    <name type="scientific">Thiohalocapsa halophila</name>
    <dbReference type="NCBI Taxonomy" id="69359"/>
    <lineage>
        <taxon>Bacteria</taxon>
        <taxon>Pseudomonadati</taxon>
        <taxon>Pseudomonadota</taxon>
        <taxon>Gammaproteobacteria</taxon>
        <taxon>Chromatiales</taxon>
        <taxon>Chromatiaceae</taxon>
        <taxon>Thiohalocapsa</taxon>
    </lineage>
</organism>
<dbReference type="EMBL" id="NRRV01000047">
    <property type="protein sequence ID" value="MBK1632435.1"/>
    <property type="molecule type" value="Genomic_DNA"/>
</dbReference>
<dbReference type="Gene3D" id="1.20.120.1630">
    <property type="match status" value="1"/>
</dbReference>
<feature type="transmembrane region" description="Helical" evidence="1">
    <location>
        <begin position="133"/>
        <end position="157"/>
    </location>
</feature>
<gene>
    <name evidence="2" type="ORF">CKO31_17150</name>
</gene>
<proteinExistence type="predicted"/>
<evidence type="ECO:0000313" key="2">
    <source>
        <dbReference type="EMBL" id="MBK1632435.1"/>
    </source>
</evidence>
<evidence type="ECO:0008006" key="4">
    <source>
        <dbReference type="Google" id="ProtNLM"/>
    </source>
</evidence>
<evidence type="ECO:0000313" key="3">
    <source>
        <dbReference type="Proteomes" id="UP000748752"/>
    </source>
</evidence>
<name>A0ABS1CKI6_9GAMM</name>
<reference evidence="2 3" key="1">
    <citation type="journal article" date="2020" name="Microorganisms">
        <title>Osmotic Adaptation and Compatible Solute Biosynthesis of Phototrophic Bacteria as Revealed from Genome Analyses.</title>
        <authorList>
            <person name="Imhoff J.F."/>
            <person name="Rahn T."/>
            <person name="Kunzel S."/>
            <person name="Keller A."/>
            <person name="Neulinger S.C."/>
        </authorList>
    </citation>
    <scope>NUCLEOTIDE SEQUENCE [LARGE SCALE GENOMIC DNA]</scope>
    <source>
        <strain evidence="2 3">DSM 6210</strain>
    </source>
</reference>
<evidence type="ECO:0000256" key="1">
    <source>
        <dbReference type="SAM" id="Phobius"/>
    </source>
</evidence>
<dbReference type="RefSeq" id="WP_200239981.1">
    <property type="nucleotide sequence ID" value="NZ_NRRV01000047.1"/>
</dbReference>
<feature type="transmembrane region" description="Helical" evidence="1">
    <location>
        <begin position="35"/>
        <end position="53"/>
    </location>
</feature>
<feature type="transmembrane region" description="Helical" evidence="1">
    <location>
        <begin position="65"/>
        <end position="86"/>
    </location>
</feature>
<feature type="transmembrane region" description="Helical" evidence="1">
    <location>
        <begin position="215"/>
        <end position="233"/>
    </location>
</feature>
<dbReference type="Proteomes" id="UP000748752">
    <property type="component" value="Unassembled WGS sequence"/>
</dbReference>
<accession>A0ABS1CKI6</accession>
<dbReference type="Pfam" id="PF06966">
    <property type="entry name" value="DUF1295"/>
    <property type="match status" value="1"/>
</dbReference>
<keyword evidence="1" id="KW-0472">Membrane</keyword>